<dbReference type="Gene3D" id="3.90.190.10">
    <property type="entry name" value="Protein tyrosine phosphatase superfamily"/>
    <property type="match status" value="1"/>
</dbReference>
<accession>A0A1G2F910</accession>
<evidence type="ECO:0000313" key="2">
    <source>
        <dbReference type="EMBL" id="OGZ34556.1"/>
    </source>
</evidence>
<sequence>MRKKIIIFIIIAAAIAAGGFFVANQKSYFKINNESLGSSPDTLAQNYEKVAASLPQTQNKDFTLLWYSDFDGNRIAALSPDNKIIWEQNMNTDPIPRQSYNVHTEYVTLAPNGNLIVADGDGMMVQEIDRISHQLLWQYGLRSIQGATQGLIHQPDKSYKLNSHEVLINDGNNRRVIIVDQDTNEIVWQYGHTLEMSAEPGYLRGNTSARPINEGRQIIITDTLENKFLVVDREKKQVLWEYKKPDAKWLQHVFPTAEGTFVLEDRQKNEVFEVDINGNILWTFSKLADGSNLKYPTDTIKLPNGNLLIAESGRYRIIEVAPKTGQIVKNWDASGFVTTIAIDYEPAPEGNQIYKGKPIVFVGPRENIPEGAPKDYGFWSFAVPVSGILSRSGQPTLFDFQWLKEHGWKSVVNLRVDGERDEIGDDTKIEGFNELGFNYLSLPMPDGSPPTNAQAEIFLTFVTDPDNQPSHVHCRGGIGRAGIMVALYRYSVQAWPWQTAIDESRPFEGGVSDPQRNWLERWAQNHDPGSWAK</sequence>
<dbReference type="InterPro" id="IPR050561">
    <property type="entry name" value="PTP"/>
</dbReference>
<dbReference type="Pfam" id="PF22741">
    <property type="entry name" value="PTP-NADK"/>
    <property type="match status" value="1"/>
</dbReference>
<dbReference type="InterPro" id="IPR015943">
    <property type="entry name" value="WD40/YVTN_repeat-like_dom_sf"/>
</dbReference>
<dbReference type="PANTHER" id="PTHR23339">
    <property type="entry name" value="TYROSINE SPECIFIC PROTEIN PHOSPHATASE AND DUAL SPECIFICITY PROTEIN PHOSPHATASE"/>
    <property type="match status" value="1"/>
</dbReference>
<dbReference type="InterPro" id="IPR029021">
    <property type="entry name" value="Prot-tyrosine_phosphatase-like"/>
</dbReference>
<dbReference type="InterPro" id="IPR000387">
    <property type="entry name" value="Tyr_Pase_dom"/>
</dbReference>
<dbReference type="SUPFAM" id="SSF63829">
    <property type="entry name" value="Calcium-dependent phosphotriesterase"/>
    <property type="match status" value="1"/>
</dbReference>
<dbReference type="STRING" id="1801992.A2Y98_01025"/>
<dbReference type="Pfam" id="PF13360">
    <property type="entry name" value="PQQ_2"/>
    <property type="match status" value="1"/>
</dbReference>
<organism evidence="2 3">
    <name type="scientific">Candidatus Portnoybacteria bacterium RBG_19FT_COMBO_36_7</name>
    <dbReference type="NCBI Taxonomy" id="1801992"/>
    <lineage>
        <taxon>Bacteria</taxon>
        <taxon>Candidatus Portnoyibacteriota</taxon>
    </lineage>
</organism>
<gene>
    <name evidence="2" type="ORF">A2Y98_01025</name>
</gene>
<comment type="caution">
    <text evidence="2">The sequence shown here is derived from an EMBL/GenBank/DDBJ whole genome shotgun (WGS) entry which is preliminary data.</text>
</comment>
<dbReference type="InterPro" id="IPR055214">
    <property type="entry name" value="PTP-NADK"/>
</dbReference>
<evidence type="ECO:0000313" key="3">
    <source>
        <dbReference type="Proteomes" id="UP000179099"/>
    </source>
</evidence>
<feature type="domain" description="Tyrosine specific protein phosphatases" evidence="1">
    <location>
        <begin position="456"/>
        <end position="519"/>
    </location>
</feature>
<evidence type="ECO:0000259" key="1">
    <source>
        <dbReference type="PROSITE" id="PS50056"/>
    </source>
</evidence>
<dbReference type="SUPFAM" id="SSF52799">
    <property type="entry name" value="(Phosphotyrosine protein) phosphatases II"/>
    <property type="match status" value="1"/>
</dbReference>
<dbReference type="InterPro" id="IPR002372">
    <property type="entry name" value="PQQ_rpt_dom"/>
</dbReference>
<dbReference type="EMBL" id="MHMW01000007">
    <property type="protein sequence ID" value="OGZ34556.1"/>
    <property type="molecule type" value="Genomic_DNA"/>
</dbReference>
<dbReference type="Proteomes" id="UP000179099">
    <property type="component" value="Unassembled WGS sequence"/>
</dbReference>
<reference evidence="2 3" key="1">
    <citation type="journal article" date="2016" name="Nat. Commun.">
        <title>Thousands of microbial genomes shed light on interconnected biogeochemical processes in an aquifer system.</title>
        <authorList>
            <person name="Anantharaman K."/>
            <person name="Brown C.T."/>
            <person name="Hug L.A."/>
            <person name="Sharon I."/>
            <person name="Castelle C.J."/>
            <person name="Probst A.J."/>
            <person name="Thomas B.C."/>
            <person name="Singh A."/>
            <person name="Wilkins M.J."/>
            <person name="Karaoz U."/>
            <person name="Brodie E.L."/>
            <person name="Williams K.H."/>
            <person name="Hubbard S.S."/>
            <person name="Banfield J.F."/>
        </authorList>
    </citation>
    <scope>NUCLEOTIDE SEQUENCE [LARGE SCALE GENOMIC DNA]</scope>
</reference>
<dbReference type="AlphaFoldDB" id="A0A1G2F910"/>
<name>A0A1G2F910_9BACT</name>
<dbReference type="Gene3D" id="2.130.10.10">
    <property type="entry name" value="YVTN repeat-like/Quinoprotein amine dehydrogenase"/>
    <property type="match status" value="1"/>
</dbReference>
<dbReference type="PROSITE" id="PS50056">
    <property type="entry name" value="TYR_PHOSPHATASE_2"/>
    <property type="match status" value="1"/>
</dbReference>
<protein>
    <recommendedName>
        <fullName evidence="1">Tyrosine specific protein phosphatases domain-containing protein</fullName>
    </recommendedName>
</protein>
<proteinExistence type="predicted"/>